<gene>
    <name evidence="2" type="ORF">OKA04_20725</name>
</gene>
<sequence length="126" mass="13383">MNGRLLLPCLLATALPSCGLIKLPFRVAGAVVEGTADVGKAGYNASKKAFGKSEEEKAKEKKEKAEKAKKEADEEKARRAAEINRHAEGTRQLQQGQTPPTSAGDTLPPIPPDAPPLPGDEPVPYQ</sequence>
<evidence type="ECO:0000313" key="2">
    <source>
        <dbReference type="EMBL" id="MCW1887176.1"/>
    </source>
</evidence>
<feature type="region of interest" description="Disordered" evidence="1">
    <location>
        <begin position="36"/>
        <end position="126"/>
    </location>
</feature>
<reference evidence="2 3" key="1">
    <citation type="submission" date="2022-10" db="EMBL/GenBank/DDBJ databases">
        <title>Luteolibacter flavescens strain MCCC 1K03193, whole genome shotgun sequencing project.</title>
        <authorList>
            <person name="Zhao G."/>
            <person name="Shen L."/>
        </authorList>
    </citation>
    <scope>NUCLEOTIDE SEQUENCE [LARGE SCALE GENOMIC DNA]</scope>
    <source>
        <strain evidence="2 3">MCCC 1K03193</strain>
    </source>
</reference>
<keyword evidence="3" id="KW-1185">Reference proteome</keyword>
<proteinExistence type="predicted"/>
<dbReference type="EMBL" id="JAPDDS010000015">
    <property type="protein sequence ID" value="MCW1887176.1"/>
    <property type="molecule type" value="Genomic_DNA"/>
</dbReference>
<feature type="compositionally biased region" description="Pro residues" evidence="1">
    <location>
        <begin position="108"/>
        <end position="126"/>
    </location>
</feature>
<protein>
    <submittedName>
        <fullName evidence="2">Uncharacterized protein</fullName>
    </submittedName>
</protein>
<organism evidence="2 3">
    <name type="scientific">Luteolibacter flavescens</name>
    <dbReference type="NCBI Taxonomy" id="1859460"/>
    <lineage>
        <taxon>Bacteria</taxon>
        <taxon>Pseudomonadati</taxon>
        <taxon>Verrucomicrobiota</taxon>
        <taxon>Verrucomicrobiia</taxon>
        <taxon>Verrucomicrobiales</taxon>
        <taxon>Verrucomicrobiaceae</taxon>
        <taxon>Luteolibacter</taxon>
    </lineage>
</organism>
<comment type="caution">
    <text evidence="2">The sequence shown here is derived from an EMBL/GenBank/DDBJ whole genome shotgun (WGS) entry which is preliminary data.</text>
</comment>
<evidence type="ECO:0000256" key="1">
    <source>
        <dbReference type="SAM" id="MobiDB-lite"/>
    </source>
</evidence>
<accession>A0ABT3FUB1</accession>
<feature type="compositionally biased region" description="Basic and acidic residues" evidence="1">
    <location>
        <begin position="51"/>
        <end position="89"/>
    </location>
</feature>
<evidence type="ECO:0000313" key="3">
    <source>
        <dbReference type="Proteomes" id="UP001207930"/>
    </source>
</evidence>
<dbReference type="RefSeq" id="WP_264503131.1">
    <property type="nucleotide sequence ID" value="NZ_JAPDDS010000015.1"/>
</dbReference>
<dbReference type="Proteomes" id="UP001207930">
    <property type="component" value="Unassembled WGS sequence"/>
</dbReference>
<feature type="compositionally biased region" description="Polar residues" evidence="1">
    <location>
        <begin position="91"/>
        <end position="104"/>
    </location>
</feature>
<name>A0ABT3FUB1_9BACT</name>